<dbReference type="InterPro" id="IPR000883">
    <property type="entry name" value="Cyt_C_Oxase_1"/>
</dbReference>
<evidence type="ECO:0000256" key="9">
    <source>
        <dbReference type="ARBA" id="ARBA00022982"/>
    </source>
</evidence>
<keyword evidence="12 16" id="KW-0186">Copper</keyword>
<gene>
    <name evidence="18" type="primary">coxA</name>
    <name evidence="18" type="ORF">FUAX_48560</name>
</gene>
<feature type="transmembrane region" description="Helical" evidence="16">
    <location>
        <begin position="428"/>
        <end position="450"/>
    </location>
</feature>
<comment type="similarity">
    <text evidence="15">Belongs to the heme-copper respiratory oxidase family.</text>
</comment>
<dbReference type="Proteomes" id="UP001348817">
    <property type="component" value="Plasmid pFA4"/>
</dbReference>
<comment type="catalytic activity">
    <reaction evidence="14 16">
        <text>4 Fe(II)-[cytochrome c] + O2 + 8 H(+)(in) = 4 Fe(III)-[cytochrome c] + 2 H2O + 4 H(+)(out)</text>
        <dbReference type="Rhea" id="RHEA:11436"/>
        <dbReference type="Rhea" id="RHEA-COMP:10350"/>
        <dbReference type="Rhea" id="RHEA-COMP:14399"/>
        <dbReference type="ChEBI" id="CHEBI:15377"/>
        <dbReference type="ChEBI" id="CHEBI:15378"/>
        <dbReference type="ChEBI" id="CHEBI:15379"/>
        <dbReference type="ChEBI" id="CHEBI:29033"/>
        <dbReference type="ChEBI" id="CHEBI:29034"/>
        <dbReference type="EC" id="7.1.1.9"/>
    </reaction>
</comment>
<comment type="pathway">
    <text evidence="2 16">Energy metabolism; oxidative phosphorylation.</text>
</comment>
<dbReference type="InterPro" id="IPR023615">
    <property type="entry name" value="Cyt_c_Oxase_su1_BS"/>
</dbReference>
<feature type="transmembrane region" description="Helical" evidence="16">
    <location>
        <begin position="392"/>
        <end position="416"/>
    </location>
</feature>
<dbReference type="Pfam" id="PF00115">
    <property type="entry name" value="COX1"/>
    <property type="match status" value="1"/>
</dbReference>
<accession>A0AAU9DD78</accession>
<keyword evidence="9 15" id="KW-0249">Electron transport</keyword>
<evidence type="ECO:0000259" key="17">
    <source>
        <dbReference type="PROSITE" id="PS50855"/>
    </source>
</evidence>
<dbReference type="GO" id="GO:0046872">
    <property type="term" value="F:metal ion binding"/>
    <property type="evidence" value="ECO:0007669"/>
    <property type="project" value="UniProtKB-KW"/>
</dbReference>
<dbReference type="PANTHER" id="PTHR10422">
    <property type="entry name" value="CYTOCHROME C OXIDASE SUBUNIT 1"/>
    <property type="match status" value="1"/>
</dbReference>
<dbReference type="EMBL" id="AP025318">
    <property type="protein sequence ID" value="BDD12424.1"/>
    <property type="molecule type" value="Genomic_DNA"/>
</dbReference>
<evidence type="ECO:0000256" key="5">
    <source>
        <dbReference type="ARBA" id="ARBA00022660"/>
    </source>
</evidence>
<dbReference type="PROSITE" id="PS50855">
    <property type="entry name" value="COX1"/>
    <property type="match status" value="1"/>
</dbReference>
<dbReference type="InterPro" id="IPR036927">
    <property type="entry name" value="Cyt_c_oxase-like_su1_sf"/>
</dbReference>
<comment type="subcellular location">
    <subcellularLocation>
        <location evidence="16">Cell membrane</location>
        <topology evidence="16">Multi-pass membrane protein</topology>
    </subcellularLocation>
    <subcellularLocation>
        <location evidence="1">Membrane</location>
        <topology evidence="1">Multi-pass membrane protein</topology>
    </subcellularLocation>
</comment>
<feature type="transmembrane region" description="Helical" evidence="16">
    <location>
        <begin position="356"/>
        <end position="380"/>
    </location>
</feature>
<keyword evidence="18" id="KW-0614">Plasmid</keyword>
<evidence type="ECO:0000313" key="19">
    <source>
        <dbReference type="Proteomes" id="UP001348817"/>
    </source>
</evidence>
<keyword evidence="4 15" id="KW-0349">Heme</keyword>
<evidence type="ECO:0000256" key="6">
    <source>
        <dbReference type="ARBA" id="ARBA00022692"/>
    </source>
</evidence>
<keyword evidence="19" id="KW-1185">Reference proteome</keyword>
<reference evidence="18 19" key="1">
    <citation type="submission" date="2021-12" db="EMBL/GenBank/DDBJ databases">
        <title>Genome sequencing of bacteria with rrn-lacking chromosome and rrn-plasmid.</title>
        <authorList>
            <person name="Anda M."/>
            <person name="Iwasaki W."/>
        </authorList>
    </citation>
    <scope>NUCLEOTIDE SEQUENCE [LARGE SCALE GENOMIC DNA]</scope>
    <source>
        <strain evidence="18 19">DSM 100852</strain>
        <plasmid evidence="18 19">pFA4</plasmid>
    </source>
</reference>
<dbReference type="GO" id="GO:0009060">
    <property type="term" value="P:aerobic respiration"/>
    <property type="evidence" value="ECO:0007669"/>
    <property type="project" value="InterPro"/>
</dbReference>
<feature type="transmembrane region" description="Helical" evidence="16">
    <location>
        <begin position="78"/>
        <end position="105"/>
    </location>
</feature>
<dbReference type="KEGG" id="fax:FUAX_48560"/>
<evidence type="ECO:0000256" key="4">
    <source>
        <dbReference type="ARBA" id="ARBA00022617"/>
    </source>
</evidence>
<protein>
    <recommendedName>
        <fullName evidence="16">Cytochrome c oxidase subunit 1</fullName>
        <ecNumber evidence="16">7.1.1.9</ecNumber>
    </recommendedName>
</protein>
<feature type="transmembrane region" description="Helical" evidence="16">
    <location>
        <begin position="117"/>
        <end position="138"/>
    </location>
</feature>
<name>A0AAU9DD78_9BACT</name>
<dbReference type="Gene3D" id="1.20.210.10">
    <property type="entry name" value="Cytochrome c oxidase-like, subunit I domain"/>
    <property type="match status" value="1"/>
</dbReference>
<keyword evidence="6 15" id="KW-0812">Transmembrane</keyword>
<dbReference type="EC" id="7.1.1.9" evidence="16"/>
<evidence type="ECO:0000256" key="13">
    <source>
        <dbReference type="ARBA" id="ARBA00023136"/>
    </source>
</evidence>
<evidence type="ECO:0000256" key="7">
    <source>
        <dbReference type="ARBA" id="ARBA00022723"/>
    </source>
</evidence>
<dbReference type="PANTHER" id="PTHR10422:SF18">
    <property type="entry name" value="CYTOCHROME C OXIDASE SUBUNIT 1"/>
    <property type="match status" value="1"/>
</dbReference>
<keyword evidence="5 15" id="KW-0679">Respiratory chain</keyword>
<dbReference type="GO" id="GO:0022904">
    <property type="term" value="P:respiratory electron transport chain"/>
    <property type="evidence" value="ECO:0007669"/>
    <property type="project" value="TreeGrafter"/>
</dbReference>
<keyword evidence="16" id="KW-1003">Cell membrane</keyword>
<organism evidence="18 19">
    <name type="scientific">Fulvitalea axinellae</name>
    <dbReference type="NCBI Taxonomy" id="1182444"/>
    <lineage>
        <taxon>Bacteria</taxon>
        <taxon>Pseudomonadati</taxon>
        <taxon>Bacteroidota</taxon>
        <taxon>Cytophagia</taxon>
        <taxon>Cytophagales</taxon>
        <taxon>Persicobacteraceae</taxon>
        <taxon>Fulvitalea</taxon>
    </lineage>
</organism>
<keyword evidence="10 16" id="KW-1133">Transmembrane helix</keyword>
<dbReference type="GO" id="GO:0005886">
    <property type="term" value="C:plasma membrane"/>
    <property type="evidence" value="ECO:0007669"/>
    <property type="project" value="UniProtKB-SubCell"/>
</dbReference>
<geneLocation type="plasmid" evidence="18 19">
    <name>pFA4</name>
</geneLocation>
<feature type="transmembrane region" description="Helical" evidence="16">
    <location>
        <begin position="286"/>
        <end position="308"/>
    </location>
</feature>
<evidence type="ECO:0000256" key="15">
    <source>
        <dbReference type="RuleBase" id="RU000370"/>
    </source>
</evidence>
<feature type="transmembrane region" description="Helical" evidence="16">
    <location>
        <begin position="251"/>
        <end position="274"/>
    </location>
</feature>
<feature type="transmembrane region" description="Helical" evidence="16">
    <location>
        <begin position="38"/>
        <end position="58"/>
    </location>
</feature>
<dbReference type="SUPFAM" id="SSF81442">
    <property type="entry name" value="Cytochrome c oxidase subunit I-like"/>
    <property type="match status" value="1"/>
</dbReference>
<feature type="domain" description="Cytochrome oxidase subunit I profile" evidence="17">
    <location>
        <begin position="21"/>
        <end position="534"/>
    </location>
</feature>
<dbReference type="GO" id="GO:0020037">
    <property type="term" value="F:heme binding"/>
    <property type="evidence" value="ECO:0007669"/>
    <property type="project" value="InterPro"/>
</dbReference>
<evidence type="ECO:0000256" key="3">
    <source>
        <dbReference type="ARBA" id="ARBA00022448"/>
    </source>
</evidence>
<evidence type="ECO:0000256" key="16">
    <source>
        <dbReference type="RuleBase" id="RU363061"/>
    </source>
</evidence>
<dbReference type="InterPro" id="IPR014241">
    <property type="entry name" value="Cyt_c_oxidase_su1_bac"/>
</dbReference>
<keyword evidence="11 16" id="KW-0408">Iron</keyword>
<evidence type="ECO:0000256" key="11">
    <source>
        <dbReference type="ARBA" id="ARBA00023004"/>
    </source>
</evidence>
<feature type="transmembrane region" description="Helical" evidence="16">
    <location>
        <begin position="470"/>
        <end position="494"/>
    </location>
</feature>
<evidence type="ECO:0000256" key="10">
    <source>
        <dbReference type="ARBA" id="ARBA00022989"/>
    </source>
</evidence>
<keyword evidence="13 16" id="KW-0472">Membrane</keyword>
<dbReference type="InterPro" id="IPR023616">
    <property type="entry name" value="Cyt_c_oxase-like_su1_dom"/>
</dbReference>
<feature type="transmembrane region" description="Helical" evidence="16">
    <location>
        <begin position="165"/>
        <end position="191"/>
    </location>
</feature>
<keyword evidence="7 16" id="KW-0479">Metal-binding</keyword>
<dbReference type="PROSITE" id="PS00077">
    <property type="entry name" value="COX1_CUB"/>
    <property type="match status" value="1"/>
</dbReference>
<feature type="transmembrane region" description="Helical" evidence="16">
    <location>
        <begin position="203"/>
        <end position="231"/>
    </location>
</feature>
<dbReference type="NCBIfam" id="TIGR02891">
    <property type="entry name" value="CtaD_CoxA"/>
    <property type="match status" value="1"/>
</dbReference>
<evidence type="ECO:0000256" key="14">
    <source>
        <dbReference type="ARBA" id="ARBA00047816"/>
    </source>
</evidence>
<keyword evidence="8" id="KW-1278">Translocase</keyword>
<proteinExistence type="inferred from homology"/>
<evidence type="ECO:0000256" key="1">
    <source>
        <dbReference type="ARBA" id="ARBA00004141"/>
    </source>
</evidence>
<evidence type="ECO:0000256" key="8">
    <source>
        <dbReference type="ARBA" id="ARBA00022967"/>
    </source>
</evidence>
<dbReference type="RefSeq" id="WP_338395561.1">
    <property type="nucleotide sequence ID" value="NZ_AP025318.1"/>
</dbReference>
<dbReference type="GO" id="GO:0004129">
    <property type="term" value="F:cytochrome-c oxidase activity"/>
    <property type="evidence" value="ECO:0007669"/>
    <property type="project" value="UniProtKB-EC"/>
</dbReference>
<evidence type="ECO:0000313" key="18">
    <source>
        <dbReference type="EMBL" id="BDD12424.1"/>
    </source>
</evidence>
<keyword evidence="3 15" id="KW-0813">Transport</keyword>
<evidence type="ECO:0000256" key="12">
    <source>
        <dbReference type="ARBA" id="ARBA00023008"/>
    </source>
</evidence>
<sequence length="547" mass="60943">MKPDRADVPEPGVPLPSLRSTYGLVQWLSSTDHKQLGIMYLWTGLFFFLVGGLEAMLMRLQLAWPELNLLGPEAYNQLFTMHGTTMVFLVLMPTLIGLATYFLPLMIGANEMAFPRLNAMSLWVTILGGFLLNFSFLAGGAPDAGWFSYAPLSEQNYSFSNGLDYYSIGLIVTGIGSIGAALNFVVTTVTMRVKGMGLGRLPLFVWMVFINSFLILAAFPLLNAGLFMLLIDRQLGAHFFLPSSGGSALLWQHFFWAFGHPEVYILALPGFGIISEVIPVFSRKKIYGYGTLAGSTVFIALLSFGVWAHHMFAAGLGNPVNTFFAAGSMLIGIPTGIKIVNWIATMWGGAVYFSTSMLFALAFIVDFTLGGLSGVAFAIVPIDWRVTDTYFVVAHIHYVFLGGTLFTIFAGIYYWFPKISGRMLSERLGKWHFWLFLLGFNMTFLFQHLLGMMGMPRRVYTYPDLPWYGILNFISTVGAAMMGVAMLIFIWNIFHSLRKGVKADKNPWGAWTLEWHASSPPSLKNFGELSPVRTERALLDWEEDKKN</sequence>
<dbReference type="PRINTS" id="PR01165">
    <property type="entry name" value="CYCOXIDASEI"/>
</dbReference>
<evidence type="ECO:0000256" key="2">
    <source>
        <dbReference type="ARBA" id="ARBA00004673"/>
    </source>
</evidence>
<dbReference type="AlphaFoldDB" id="A0AAU9DD78"/>
<feature type="transmembrane region" description="Helical" evidence="16">
    <location>
        <begin position="320"/>
        <end position="344"/>
    </location>
</feature>
<comment type="function">
    <text evidence="16">Cytochrome c oxidase is the component of the respiratory chain that catalyzes the reduction of oxygen to water. Subunits 1-3 form the functional core of the enzyme complex. CO I is the catalytic subunit of the enzyme. Electrons originating in cytochrome c are transferred via the copper A center of subunit 2 and heme A of subunit 1 to the bimetallic center formed by heme A3 and copper B.</text>
</comment>
<dbReference type="GO" id="GO:0015990">
    <property type="term" value="P:electron transport coupled proton transport"/>
    <property type="evidence" value="ECO:0007669"/>
    <property type="project" value="InterPro"/>
</dbReference>